<sequence>MKRQTLLIVLAIFVLTSCNHYESEVPITNSDNSIIDSDLLGQWYLSSDNKEDDTSGFLEVIPFNKTEYLVQLKEFVDSSEHIESIVNMRMFSSKIKKDTYLNLQFIGSDDDNKFLIYRFKSISGNRYKLYFLSKEKFTKKFTNPKSFESYIEQNSKEFEKSFEVEGILKRKIK</sequence>
<protein>
    <recommendedName>
        <fullName evidence="3">Lipocalin-like domain-containing protein</fullName>
    </recommendedName>
</protein>
<dbReference type="Proteomes" id="UP001528920">
    <property type="component" value="Unassembled WGS sequence"/>
</dbReference>
<proteinExistence type="predicted"/>
<keyword evidence="2" id="KW-1185">Reference proteome</keyword>
<evidence type="ECO:0000313" key="1">
    <source>
        <dbReference type="EMBL" id="MDE5420553.1"/>
    </source>
</evidence>
<name>A0ABT5W142_9BACT</name>
<reference evidence="1 2" key="1">
    <citation type="submission" date="2022-01" db="EMBL/GenBank/DDBJ databases">
        <title>Labilibaculum sp. nov, a marine bacterium isolated from Antarctica.</title>
        <authorList>
            <person name="Dai W."/>
        </authorList>
    </citation>
    <scope>NUCLEOTIDE SEQUENCE [LARGE SCALE GENOMIC DNA]</scope>
    <source>
        <strain evidence="1 2">DW002</strain>
    </source>
</reference>
<dbReference type="RefSeq" id="WP_275111883.1">
    <property type="nucleotide sequence ID" value="NZ_JAKJSC010000013.1"/>
</dbReference>
<comment type="caution">
    <text evidence="1">The sequence shown here is derived from an EMBL/GenBank/DDBJ whole genome shotgun (WGS) entry which is preliminary data.</text>
</comment>
<organism evidence="1 2">
    <name type="scientific">Paralabilibaculum antarcticum</name>
    <dbReference type="NCBI Taxonomy" id="2912572"/>
    <lineage>
        <taxon>Bacteria</taxon>
        <taxon>Pseudomonadati</taxon>
        <taxon>Bacteroidota</taxon>
        <taxon>Bacteroidia</taxon>
        <taxon>Marinilabiliales</taxon>
        <taxon>Marinifilaceae</taxon>
        <taxon>Paralabilibaculum</taxon>
    </lineage>
</organism>
<gene>
    <name evidence="1" type="ORF">L3049_21385</name>
</gene>
<evidence type="ECO:0008006" key="3">
    <source>
        <dbReference type="Google" id="ProtNLM"/>
    </source>
</evidence>
<accession>A0ABT5W142</accession>
<evidence type="ECO:0000313" key="2">
    <source>
        <dbReference type="Proteomes" id="UP001528920"/>
    </source>
</evidence>
<dbReference type="PROSITE" id="PS51257">
    <property type="entry name" value="PROKAR_LIPOPROTEIN"/>
    <property type="match status" value="1"/>
</dbReference>
<dbReference type="EMBL" id="JAKJSC010000013">
    <property type="protein sequence ID" value="MDE5420553.1"/>
    <property type="molecule type" value="Genomic_DNA"/>
</dbReference>